<dbReference type="EMBL" id="DS268846">
    <property type="protein sequence ID" value="EFP03765.1"/>
    <property type="molecule type" value="Genomic_DNA"/>
</dbReference>
<dbReference type="eggNOG" id="ENOG502S4JS">
    <property type="taxonomic scope" value="Eukaryota"/>
</dbReference>
<reference evidence="2" key="1">
    <citation type="submission" date="2007-07" db="EMBL/GenBank/DDBJ databases">
        <title>PCAP assembly of the Caenorhabditis remanei genome.</title>
        <authorList>
            <consortium name="The Caenorhabditis remanei Sequencing Consortium"/>
            <person name="Wilson R.K."/>
        </authorList>
    </citation>
    <scope>NUCLEOTIDE SEQUENCE [LARGE SCALE GENOMIC DNA]</scope>
    <source>
        <strain evidence="2">PB4641</strain>
    </source>
</reference>
<dbReference type="Proteomes" id="UP000008281">
    <property type="component" value="Unassembled WGS sequence"/>
</dbReference>
<evidence type="ECO:0000256" key="1">
    <source>
        <dbReference type="SAM" id="Coils"/>
    </source>
</evidence>
<sequence length="358" mass="40970">MAAAHHQDYESHYNQMRVEQKHPIVQLVRSELTKTQQSSFGRHQEFVEKQQETERLQTRIQELGGETRQMTSRIQHLEQIQTTLEVEVKDLKSENAGLLGTIQQLEAEILEASKNNDEAGESGGSGWSDFGDTDEVEVKEEEKLTEKTPENTEELRAKYKKYGEDMEELSKAKVRLSELGKKLDETEKELSKYRNLYDRQKDQESRGVTETDIKLKTAETECSELKKQIERLNKLKEEADERFSSLSNSYGAVLTKSGETNIQFQSLRDEKNALETKLKDMEAVIAKKEEKIRDAESEAKRVRKLALSILMADAKNMFPKGTKNKKNSYPIVTLHASDGSKTTIANKHGETVSIHFKK</sequence>
<dbReference type="STRING" id="31234.E3NKY6"/>
<dbReference type="HOGENOM" id="CLU_774431_0_0_1"/>
<accession>E3NKY6</accession>
<keyword evidence="1" id="KW-0175">Coiled coil</keyword>
<name>E3NKY6_CAERE</name>
<feature type="coiled-coil region" evidence="1">
    <location>
        <begin position="152"/>
        <end position="305"/>
    </location>
</feature>
<proteinExistence type="predicted"/>
<evidence type="ECO:0000313" key="3">
    <source>
        <dbReference type="Proteomes" id="UP000008281"/>
    </source>
</evidence>
<gene>
    <name evidence="2" type="ORF">CRE_29233</name>
</gene>
<dbReference type="AlphaFoldDB" id="E3NKY6"/>
<organism evidence="3">
    <name type="scientific">Caenorhabditis remanei</name>
    <name type="common">Caenorhabditis vulgaris</name>
    <dbReference type="NCBI Taxonomy" id="31234"/>
    <lineage>
        <taxon>Eukaryota</taxon>
        <taxon>Metazoa</taxon>
        <taxon>Ecdysozoa</taxon>
        <taxon>Nematoda</taxon>
        <taxon>Chromadorea</taxon>
        <taxon>Rhabditida</taxon>
        <taxon>Rhabditina</taxon>
        <taxon>Rhabditomorpha</taxon>
        <taxon>Rhabditoidea</taxon>
        <taxon>Rhabditidae</taxon>
        <taxon>Peloderinae</taxon>
        <taxon>Caenorhabditis</taxon>
    </lineage>
</organism>
<feature type="coiled-coil region" evidence="1">
    <location>
        <begin position="74"/>
        <end position="122"/>
    </location>
</feature>
<protein>
    <submittedName>
        <fullName evidence="2">Uncharacterized protein</fullName>
    </submittedName>
</protein>
<keyword evidence="3" id="KW-1185">Reference proteome</keyword>
<evidence type="ECO:0000313" key="2">
    <source>
        <dbReference type="EMBL" id="EFP03765.1"/>
    </source>
</evidence>
<dbReference type="InParanoid" id="E3NKY6"/>